<keyword evidence="3" id="KW-0472">Membrane</keyword>
<name>A0AAN9HDE6_9TELE</name>
<evidence type="ECO:0000259" key="4">
    <source>
        <dbReference type="PROSITE" id="PS50041"/>
    </source>
</evidence>
<evidence type="ECO:0000256" key="2">
    <source>
        <dbReference type="SAM" id="MobiDB-lite"/>
    </source>
</evidence>
<dbReference type="Gene3D" id="3.10.100.10">
    <property type="entry name" value="Mannose-Binding Protein A, subunit A"/>
    <property type="match status" value="1"/>
</dbReference>
<dbReference type="InterPro" id="IPR033989">
    <property type="entry name" value="CD209-like_CTLD"/>
</dbReference>
<comment type="caution">
    <text evidence="5">The sequence shown here is derived from an EMBL/GenBank/DDBJ whole genome shotgun (WGS) entry which is preliminary data.</text>
</comment>
<reference evidence="5 6" key="1">
    <citation type="submission" date="2024-02" db="EMBL/GenBank/DDBJ databases">
        <title>Chromosome-level genome assembly of the Eurasian Minnow (Phoxinus phoxinus).</title>
        <authorList>
            <person name="Oriowo T.O."/>
            <person name="Martin S."/>
            <person name="Stange M."/>
            <person name="Chrysostomakis Y."/>
            <person name="Brown T."/>
            <person name="Winkler S."/>
            <person name="Kukowka S."/>
            <person name="Myers E.W."/>
            <person name="Bohne A."/>
        </authorList>
    </citation>
    <scope>NUCLEOTIDE SEQUENCE [LARGE SCALE GENOMIC DNA]</scope>
    <source>
        <strain evidence="5">ZFMK-TIS-60720</strain>
        <tissue evidence="5">Whole Organism</tissue>
    </source>
</reference>
<organism evidence="5 6">
    <name type="scientific">Phoxinus phoxinus</name>
    <name type="common">Eurasian minnow</name>
    <dbReference type="NCBI Taxonomy" id="58324"/>
    <lineage>
        <taxon>Eukaryota</taxon>
        <taxon>Metazoa</taxon>
        <taxon>Chordata</taxon>
        <taxon>Craniata</taxon>
        <taxon>Vertebrata</taxon>
        <taxon>Euteleostomi</taxon>
        <taxon>Actinopterygii</taxon>
        <taxon>Neopterygii</taxon>
        <taxon>Teleostei</taxon>
        <taxon>Ostariophysi</taxon>
        <taxon>Cypriniformes</taxon>
        <taxon>Leuciscidae</taxon>
        <taxon>Phoxininae</taxon>
        <taxon>Phoxinus</taxon>
    </lineage>
</organism>
<dbReference type="EMBL" id="JAYKXH010000006">
    <property type="protein sequence ID" value="KAK7165651.1"/>
    <property type="molecule type" value="Genomic_DNA"/>
</dbReference>
<dbReference type="AlphaFoldDB" id="A0AAN9HDE6"/>
<feature type="transmembrane region" description="Helical" evidence="3">
    <location>
        <begin position="41"/>
        <end position="66"/>
    </location>
</feature>
<proteinExistence type="predicted"/>
<keyword evidence="3" id="KW-1133">Transmembrane helix</keyword>
<evidence type="ECO:0000313" key="6">
    <source>
        <dbReference type="Proteomes" id="UP001364617"/>
    </source>
</evidence>
<dbReference type="InterPro" id="IPR050111">
    <property type="entry name" value="C-type_lectin/snaclec_domain"/>
</dbReference>
<dbReference type="InterPro" id="IPR016186">
    <property type="entry name" value="C-type_lectin-like/link_sf"/>
</dbReference>
<dbReference type="InterPro" id="IPR016187">
    <property type="entry name" value="CTDL_fold"/>
</dbReference>
<dbReference type="CDD" id="cd03590">
    <property type="entry name" value="CLECT_DC-SIGN_like"/>
    <property type="match status" value="1"/>
</dbReference>
<dbReference type="SUPFAM" id="SSF56436">
    <property type="entry name" value="C-type lectin-like"/>
    <property type="match status" value="1"/>
</dbReference>
<dbReference type="InterPro" id="IPR001304">
    <property type="entry name" value="C-type_lectin-like"/>
</dbReference>
<feature type="region of interest" description="Disordered" evidence="2">
    <location>
        <begin position="11"/>
        <end position="34"/>
    </location>
</feature>
<evidence type="ECO:0000256" key="3">
    <source>
        <dbReference type="SAM" id="Phobius"/>
    </source>
</evidence>
<keyword evidence="3" id="KW-0812">Transmembrane</keyword>
<dbReference type="GO" id="GO:0030246">
    <property type="term" value="F:carbohydrate binding"/>
    <property type="evidence" value="ECO:0007669"/>
    <property type="project" value="UniProtKB-KW"/>
</dbReference>
<accession>A0AAN9HDE6</accession>
<sequence length="192" mass="21802">MELQDIYENVANDNSKDTPGPPTQNHSQDEGKDGKCRGSRCLVLVIVCLGILCLLLIAGITLQFFFQATSKQGFLWGPGVLFIYNDSKNWSECRQFCRDRGADLVIINTEEKQRHITSLVKERVWIGLSDSETEGIMKWVDNSALKQGFWADGEPNNFRGEDEDCIELDPQHTLNNWNDLKCSEKKKGICEK</sequence>
<keyword evidence="6" id="KW-1185">Reference proteome</keyword>
<dbReference type="SMART" id="SM00034">
    <property type="entry name" value="CLECT"/>
    <property type="match status" value="1"/>
</dbReference>
<dbReference type="Proteomes" id="UP001364617">
    <property type="component" value="Unassembled WGS sequence"/>
</dbReference>
<keyword evidence="1" id="KW-0430">Lectin</keyword>
<dbReference type="PROSITE" id="PS50041">
    <property type="entry name" value="C_TYPE_LECTIN_2"/>
    <property type="match status" value="1"/>
</dbReference>
<feature type="domain" description="C-type lectin" evidence="4">
    <location>
        <begin position="76"/>
        <end position="191"/>
    </location>
</feature>
<dbReference type="PANTHER" id="PTHR22803">
    <property type="entry name" value="MANNOSE, PHOSPHOLIPASE, LECTIN RECEPTOR RELATED"/>
    <property type="match status" value="1"/>
</dbReference>
<evidence type="ECO:0000256" key="1">
    <source>
        <dbReference type="ARBA" id="ARBA00022734"/>
    </source>
</evidence>
<evidence type="ECO:0000313" key="5">
    <source>
        <dbReference type="EMBL" id="KAK7165651.1"/>
    </source>
</evidence>
<gene>
    <name evidence="5" type="ORF">R3I93_005656</name>
</gene>
<dbReference type="Pfam" id="PF00059">
    <property type="entry name" value="Lectin_C"/>
    <property type="match status" value="1"/>
</dbReference>
<protein>
    <recommendedName>
        <fullName evidence="4">C-type lectin domain-containing protein</fullName>
    </recommendedName>
</protein>